<dbReference type="Gene3D" id="3.40.50.10140">
    <property type="entry name" value="Toll/interleukin-1 receptor homology (TIR) domain"/>
    <property type="match status" value="1"/>
</dbReference>
<evidence type="ECO:0000256" key="2">
    <source>
        <dbReference type="ARBA" id="ARBA00022614"/>
    </source>
</evidence>
<dbReference type="PANTHER" id="PTHR24365">
    <property type="entry name" value="TOLL-LIKE RECEPTOR"/>
    <property type="match status" value="1"/>
</dbReference>
<dbReference type="SMART" id="SM00255">
    <property type="entry name" value="TIR"/>
    <property type="match status" value="1"/>
</dbReference>
<dbReference type="InterPro" id="IPR032675">
    <property type="entry name" value="LRR_dom_sf"/>
</dbReference>
<evidence type="ECO:0000256" key="1">
    <source>
        <dbReference type="ARBA" id="ARBA00004167"/>
    </source>
</evidence>
<keyword evidence="3 7" id="KW-0812">Transmembrane</keyword>
<dbReference type="GO" id="GO:0007165">
    <property type="term" value="P:signal transduction"/>
    <property type="evidence" value="ECO:0007669"/>
    <property type="project" value="InterPro"/>
</dbReference>
<dbReference type="SMART" id="SM00082">
    <property type="entry name" value="LRRCT"/>
    <property type="match status" value="1"/>
</dbReference>
<sequence length="696" mass="79871">MVMLSWKTSFFINRDNSYSYICKVAHFTALGLNNDNMFHMNNCQLVMIFVTFIQYISTNKNNTSIENELQGHAGNNGVNKTDVITKTMVNNASVFSLPSSWQGVCYVLEEKINKDDSFRNHMKILCAVSGNTSINFLDFRNLTSNIQENVSFSVTIKCVNGGSVFFPYPGRARLLYSLHISDCILSGFRSEIRDFSIDSISDDIRYFSLKDSIVLNSISDLNASVDPREVTKAFECGSLNAIEITESNLTDYFTDLLSIPFSQDTVMEKNVDYHRKNSDTSFRCKFPNLRYLDKSFSIGFDRQQLNKQFQNFLYPAVEVMNFSHCGITEIPVQIYDWGLFSKKLKIVDFTHNRISDLGSFTCHSNDDVTGDIFDLRFNNITTVKARSLITMFRGICSQLTINIRNNPFVCDCEIKDLFDFFRRGNYTNISRYRYLLDLTCSNPPSVRGQTISHLSLPEIGCDGTVSKTYLKGPIIGLCCLAFVFSICIIIGVRYKKEIVILAYTRLHILLPCQNYETDGNKKYDAFIAYSQADIHWVINTLAKRLENPETGPKFSLCLHHRDFMVGAAISDNIVRSVENSRHTIIVVSKRFLKSEWCLLEFRTALHQSLLEKKRHLIILLLEDIPTSDFEPELRSCMQTLTYVKSSDCWFWDKLIYALSDWSRKMKNVKANTIKRKIMNKNNNVFEGKINVSTVHV</sequence>
<keyword evidence="4" id="KW-0732">Signal</keyword>
<comment type="caution">
    <text evidence="9">The sequence shown here is derived from an EMBL/GenBank/DDBJ whole genome shotgun (WGS) entry which is preliminary data.</text>
</comment>
<dbReference type="AlphaFoldDB" id="A0A8B6HH73"/>
<dbReference type="SUPFAM" id="SSF52200">
    <property type="entry name" value="Toll/Interleukin receptor TIR domain"/>
    <property type="match status" value="1"/>
</dbReference>
<evidence type="ECO:0000256" key="5">
    <source>
        <dbReference type="ARBA" id="ARBA00022989"/>
    </source>
</evidence>
<keyword evidence="2" id="KW-0433">Leucine-rich repeat</keyword>
<feature type="transmembrane region" description="Helical" evidence="7">
    <location>
        <begin position="474"/>
        <end position="492"/>
    </location>
</feature>
<name>A0A8B6HH73_MYTGA</name>
<dbReference type="PRINTS" id="PR01537">
    <property type="entry name" value="INTRLKN1R1F"/>
</dbReference>
<reference evidence="9" key="1">
    <citation type="submission" date="2018-11" db="EMBL/GenBank/DDBJ databases">
        <authorList>
            <person name="Alioto T."/>
            <person name="Alioto T."/>
        </authorList>
    </citation>
    <scope>NUCLEOTIDE SEQUENCE</scope>
</reference>
<keyword evidence="5 7" id="KW-1133">Transmembrane helix</keyword>
<evidence type="ECO:0000256" key="3">
    <source>
        <dbReference type="ARBA" id="ARBA00022692"/>
    </source>
</evidence>
<dbReference type="SUPFAM" id="SSF52058">
    <property type="entry name" value="L domain-like"/>
    <property type="match status" value="1"/>
</dbReference>
<keyword evidence="10" id="KW-1185">Reference proteome</keyword>
<keyword evidence="6 7" id="KW-0472">Membrane</keyword>
<accession>A0A8B6HH73</accession>
<dbReference type="PROSITE" id="PS50104">
    <property type="entry name" value="TIR"/>
    <property type="match status" value="1"/>
</dbReference>
<dbReference type="InterPro" id="IPR035897">
    <property type="entry name" value="Toll_tir_struct_dom_sf"/>
</dbReference>
<evidence type="ECO:0000256" key="4">
    <source>
        <dbReference type="ARBA" id="ARBA00022729"/>
    </source>
</evidence>
<evidence type="ECO:0000313" key="9">
    <source>
        <dbReference type="EMBL" id="VDI78751.1"/>
    </source>
</evidence>
<dbReference type="EMBL" id="UYJE01009998">
    <property type="protein sequence ID" value="VDI78751.1"/>
    <property type="molecule type" value="Genomic_DNA"/>
</dbReference>
<dbReference type="InterPro" id="IPR000157">
    <property type="entry name" value="TIR_dom"/>
</dbReference>
<comment type="subcellular location">
    <subcellularLocation>
        <location evidence="1">Membrane</location>
        <topology evidence="1">Single-pass membrane protein</topology>
    </subcellularLocation>
</comment>
<evidence type="ECO:0000313" key="10">
    <source>
        <dbReference type="Proteomes" id="UP000596742"/>
    </source>
</evidence>
<proteinExistence type="predicted"/>
<dbReference type="PANTHER" id="PTHR24365:SF541">
    <property type="entry name" value="PROTEIN TOLL-RELATED"/>
    <property type="match status" value="1"/>
</dbReference>
<protein>
    <submittedName>
        <fullName evidence="9">Toll-like receptor 1</fullName>
    </submittedName>
</protein>
<dbReference type="InterPro" id="IPR000483">
    <property type="entry name" value="Cys-rich_flank_reg_C"/>
</dbReference>
<dbReference type="Pfam" id="PF01582">
    <property type="entry name" value="TIR"/>
    <property type="match status" value="1"/>
</dbReference>
<dbReference type="Gene3D" id="3.80.10.10">
    <property type="entry name" value="Ribonuclease Inhibitor"/>
    <property type="match status" value="1"/>
</dbReference>
<dbReference type="FunFam" id="3.40.50.10140:FF:000026">
    <property type="entry name" value="Toll-like receptor 2"/>
    <property type="match status" value="1"/>
</dbReference>
<dbReference type="GO" id="GO:0005886">
    <property type="term" value="C:plasma membrane"/>
    <property type="evidence" value="ECO:0007669"/>
    <property type="project" value="TreeGrafter"/>
</dbReference>
<gene>
    <name evidence="9" type="ORF">MGAL_10B084963</name>
</gene>
<dbReference type="Proteomes" id="UP000596742">
    <property type="component" value="Unassembled WGS sequence"/>
</dbReference>
<evidence type="ECO:0000256" key="7">
    <source>
        <dbReference type="SAM" id="Phobius"/>
    </source>
</evidence>
<keyword evidence="9" id="KW-0675">Receptor</keyword>
<evidence type="ECO:0000259" key="8">
    <source>
        <dbReference type="PROSITE" id="PS50104"/>
    </source>
</evidence>
<dbReference type="OrthoDB" id="1421090at2759"/>
<organism evidence="9 10">
    <name type="scientific">Mytilus galloprovincialis</name>
    <name type="common">Mediterranean mussel</name>
    <dbReference type="NCBI Taxonomy" id="29158"/>
    <lineage>
        <taxon>Eukaryota</taxon>
        <taxon>Metazoa</taxon>
        <taxon>Spiralia</taxon>
        <taxon>Lophotrochozoa</taxon>
        <taxon>Mollusca</taxon>
        <taxon>Bivalvia</taxon>
        <taxon>Autobranchia</taxon>
        <taxon>Pteriomorphia</taxon>
        <taxon>Mytilida</taxon>
        <taxon>Mytiloidea</taxon>
        <taxon>Mytilidae</taxon>
        <taxon>Mytilinae</taxon>
        <taxon>Mytilus</taxon>
    </lineage>
</organism>
<dbReference type="GO" id="GO:0038023">
    <property type="term" value="F:signaling receptor activity"/>
    <property type="evidence" value="ECO:0007669"/>
    <property type="project" value="TreeGrafter"/>
</dbReference>
<evidence type="ECO:0000256" key="6">
    <source>
        <dbReference type="ARBA" id="ARBA00023136"/>
    </source>
</evidence>
<feature type="domain" description="TIR" evidence="8">
    <location>
        <begin position="521"/>
        <end position="658"/>
    </location>
</feature>